<dbReference type="Proteomes" id="UP000541185">
    <property type="component" value="Unassembled WGS sequence"/>
</dbReference>
<accession>A0A848H419</accession>
<dbReference type="Gene3D" id="3.40.50.2000">
    <property type="entry name" value="Glycogen Phosphorylase B"/>
    <property type="match status" value="4"/>
</dbReference>
<proteinExistence type="predicted"/>
<dbReference type="InterPro" id="IPR001296">
    <property type="entry name" value="Glyco_trans_1"/>
</dbReference>
<keyword evidence="1 3" id="KW-0808">Transferase</keyword>
<dbReference type="EMBL" id="JABBFX010000001">
    <property type="protein sequence ID" value="NML45535.1"/>
    <property type="molecule type" value="Genomic_DNA"/>
</dbReference>
<evidence type="ECO:0000313" key="4">
    <source>
        <dbReference type="Proteomes" id="UP000541185"/>
    </source>
</evidence>
<evidence type="ECO:0000256" key="1">
    <source>
        <dbReference type="ARBA" id="ARBA00022679"/>
    </source>
</evidence>
<gene>
    <name evidence="3" type="ORF">HHL11_17415</name>
</gene>
<comment type="caution">
    <text evidence="3">The sequence shown here is derived from an EMBL/GenBank/DDBJ whole genome shotgun (WGS) entry which is preliminary data.</text>
</comment>
<sequence length="1343" mass="144903">MKKILAFCFFPAFVPPSNGGESRLFNFYLALSKHFAVTLLTSTHPGEIEQVINHGVNLVERRIPKDAHFAGQWEQLQPYASGGDLSAPCLAASAAFPGALHQAYLEEYASADAIIHDFPFTAGYDLFLGVDRKLRIYNAHNCETALYRELHPADHSEPLHRIVRDCESRMLRHCDLLFYCSEDDLRGLRELVEAPRYEALYVPHGMTPSARAPARDVRSGEEFAAVFMGSAHPPNAVAAKFITEVLAPQAPTVRFDIIGTCLPAGEYGPNVVRHGAVSEQRKLELLQAADLALNPMASGSGSNVKVLDYMANGLPVLSTSFGMRGIAAIVGQHFLQAELPDFATALRHAAQAPQLQAIGAAGLALVFTGYTWDRAATQAASRIHSRLSEAPAALPGFVLALNDFDPFAAVGGGGTRVRGLHTAIAGWREVLFLTFSADDRLAVYRPQQGVTVFNVPKTQEHRAEVARTNALFHVSADDIVAARHCAGNPLLSALYALLRQSATAVVLEHCYMGALPRAFGDPFVYSSHNHEAALKARLLHGHPRAAELLPVVAGIEGFVVESAALTIAVSEEDAASLTVGKRTAGPILVVRNGVPPAGAERPGSPAVEAAASSVAAASAVFLGSAHMPNVEAVQALLRDVVPRLPHVQFHLLGAVCDSVQDAPPNVVLWGTVDEETKSAVMRRCALALNPMVSGSGSNVKLADYLAHGLFVVTTEFGQRGYPRAIAPHVQVASITGFAEAMEQRLADGDTACAGRRAEREQVFARHLSIATLAQRFVHALQVLPRKRRRVLLVTYRYLSPILGGAEAHIERFIRALGHSGDFDVDVIAPEVSSMQNHQRFGERYVFASDSAAPVDMPNVRFARFPVEAPDPAWLQRSLRRAWRAQPLLEREASRLLADRYQHSGCTWGWAFPEGAGGDARRWAFTACEIFVERAGSVRMAGQADAMTVVTASDSAGRTLGHWTLEGLFELEFAAEAGCVRFSISAPVPAEDARPLALLLTALHIDGEAIALDAPTLVQEGLAGLPFAEVLDTLDKAAQQSRFALGVELTPLRGPWSQGLESFIAEQVGSYDLVVTHNNIFRPAVVALAAARKHGVPSILIPHAHLDDDFYHFPDVLESARQASLVLAVPQLACDFLAQRGCKVSYLPAGCDAGEEFSDQDVDAFRQLHPSRRDFVLVLGRKTAAKGYRGILAAVEAINRAGTPLDVVLIGPDDDQVPVAGAHVTYLGRQPRSVVRGALRACQMLCNMSSSESFGIVLLEAWLAGKPVVANRRCAAFQDLAQSEVNALLVDEGALPAAMQRLHASPELRDRLAANGRSAALRFDWEAVSARFVDFCRQTARCPS</sequence>
<organism evidence="3 4">
    <name type="scientific">Ramlibacter agri</name>
    <dbReference type="NCBI Taxonomy" id="2728837"/>
    <lineage>
        <taxon>Bacteria</taxon>
        <taxon>Pseudomonadati</taxon>
        <taxon>Pseudomonadota</taxon>
        <taxon>Betaproteobacteria</taxon>
        <taxon>Burkholderiales</taxon>
        <taxon>Comamonadaceae</taxon>
        <taxon>Ramlibacter</taxon>
    </lineage>
</organism>
<dbReference type="GO" id="GO:0016757">
    <property type="term" value="F:glycosyltransferase activity"/>
    <property type="evidence" value="ECO:0007669"/>
    <property type="project" value="InterPro"/>
</dbReference>
<dbReference type="Pfam" id="PF00534">
    <property type="entry name" value="Glycos_transf_1"/>
    <property type="match status" value="1"/>
</dbReference>
<evidence type="ECO:0000313" key="3">
    <source>
        <dbReference type="EMBL" id="NML45535.1"/>
    </source>
</evidence>
<dbReference type="PANTHER" id="PTHR46401">
    <property type="entry name" value="GLYCOSYLTRANSFERASE WBBK-RELATED"/>
    <property type="match status" value="1"/>
</dbReference>
<dbReference type="SUPFAM" id="SSF53756">
    <property type="entry name" value="UDP-Glycosyltransferase/glycogen phosphorylase"/>
    <property type="match status" value="3"/>
</dbReference>
<dbReference type="PANTHER" id="PTHR46401:SF2">
    <property type="entry name" value="GLYCOSYLTRANSFERASE WBBK-RELATED"/>
    <property type="match status" value="1"/>
</dbReference>
<dbReference type="CDD" id="cd03801">
    <property type="entry name" value="GT4_PimA-like"/>
    <property type="match status" value="2"/>
</dbReference>
<dbReference type="Pfam" id="PF13692">
    <property type="entry name" value="Glyco_trans_1_4"/>
    <property type="match status" value="2"/>
</dbReference>
<dbReference type="GO" id="GO:0009103">
    <property type="term" value="P:lipopolysaccharide biosynthetic process"/>
    <property type="evidence" value="ECO:0007669"/>
    <property type="project" value="TreeGrafter"/>
</dbReference>
<reference evidence="3 4" key="1">
    <citation type="submission" date="2020-04" db="EMBL/GenBank/DDBJ databases">
        <title>Ramlibacter sp. G-1-2-2 isolated from soil.</title>
        <authorList>
            <person name="Dahal R.H."/>
        </authorList>
    </citation>
    <scope>NUCLEOTIDE SEQUENCE [LARGE SCALE GENOMIC DNA]</scope>
    <source>
        <strain evidence="3 4">G-1-2-2</strain>
    </source>
</reference>
<name>A0A848H419_9BURK</name>
<feature type="domain" description="Glycosyl transferase family 1" evidence="2">
    <location>
        <begin position="1160"/>
        <end position="1317"/>
    </location>
</feature>
<keyword evidence="4" id="KW-1185">Reference proteome</keyword>
<dbReference type="RefSeq" id="WP_169419600.1">
    <property type="nucleotide sequence ID" value="NZ_JABBFX010000001.1"/>
</dbReference>
<evidence type="ECO:0000259" key="2">
    <source>
        <dbReference type="Pfam" id="PF00534"/>
    </source>
</evidence>
<protein>
    <submittedName>
        <fullName evidence="3">Glycosyltransferase family 4 protein</fullName>
    </submittedName>
</protein>